<accession>A0A0E3WZF8</accession>
<dbReference type="CDD" id="cd07940">
    <property type="entry name" value="DRE_TIM_IPMS"/>
    <property type="match status" value="1"/>
</dbReference>
<dbReference type="PANTHER" id="PTHR42880:SF1">
    <property type="entry name" value="ISOPROPYLMALATE_HOMOCITRATE_CITRAMALATE SYNTHASE FAMILY PROTEIN"/>
    <property type="match status" value="1"/>
</dbReference>
<dbReference type="InterPro" id="IPR013785">
    <property type="entry name" value="Aldolase_TIM"/>
</dbReference>
<feature type="domain" description="Pyruvate carboxyltransferase" evidence="5">
    <location>
        <begin position="23"/>
        <end position="273"/>
    </location>
</feature>
<dbReference type="PATRIC" id="fig|1434104.5.peg.1070"/>
<dbReference type="SUPFAM" id="SSF51569">
    <property type="entry name" value="Aldolase"/>
    <property type="match status" value="1"/>
</dbReference>
<comment type="similarity">
    <text evidence="1 4">Belongs to the alpha-IPM synthase/homocitrate synthase family.</text>
</comment>
<evidence type="ECO:0000256" key="4">
    <source>
        <dbReference type="RuleBase" id="RU003523"/>
    </source>
</evidence>
<dbReference type="Gene3D" id="3.20.20.70">
    <property type="entry name" value="Aldolase class I"/>
    <property type="match status" value="1"/>
</dbReference>
<reference evidence="6 7" key="1">
    <citation type="submission" date="2014-07" db="EMBL/GenBank/DDBJ databases">
        <title>Methanogenic archaea and the global carbon cycle.</title>
        <authorList>
            <person name="Henriksen J.R."/>
            <person name="Luke J."/>
            <person name="Reinhart S."/>
            <person name="Benedict M.N."/>
            <person name="Youngblut N.D."/>
            <person name="Metcalf M.E."/>
            <person name="Whitaker R.J."/>
            <person name="Metcalf W.W."/>
        </authorList>
    </citation>
    <scope>NUCLEOTIDE SEQUENCE [LARGE SCALE GENOMIC DNA]</scope>
    <source>
        <strain evidence="6 7">MM1</strain>
    </source>
</reference>
<sequence length="392" mass="42927">MSNTDDYSRNELMSFLDMKPLDIEICDVTLRDGEQTPGVAFTKEEKFDLARELDAIGVEVIEAGFPVVSSSEKEIVKEISNLGLDSNICCLARSVISDVDAAIDCDVDIVSIFIAMSDLHLKFKYHKSCADVFSCAMGAIEHAKDHGLKVRFAAEDGTRTDVETLKKAFLAAEEYKVDYVSIADTIGILSPATTHYLVSEIKKVVNTPICIHCHDDLGMATANTLVAAEAGAKQLHTTVNGIGERAGNASLEELLVALRVQHGIDRYDTTKLTAISGKLQEYSGLPIAVNKSVVGKHAFTHESGIHVMAILEEPRTYELFSPEMVGGKRNLIVGKHTGKKALRGIVEDLGYHLDHDELCTLIGKVKNCTEVKKGLSRDRLESLIQMVQLHQE</sequence>
<protein>
    <submittedName>
        <fullName evidence="6">Coenzyme B synthesis from 2-oxoglutarate: steps 1, 6, and 10</fullName>
    </submittedName>
</protein>
<evidence type="ECO:0000256" key="3">
    <source>
        <dbReference type="ARBA" id="ARBA00048363"/>
    </source>
</evidence>
<evidence type="ECO:0000259" key="5">
    <source>
        <dbReference type="PROSITE" id="PS50991"/>
    </source>
</evidence>
<evidence type="ECO:0000313" key="7">
    <source>
        <dbReference type="Proteomes" id="UP000033048"/>
    </source>
</evidence>
<dbReference type="STRING" id="1434104.MCMEM_0986"/>
<dbReference type="HOGENOM" id="CLU_022158_4_2_2"/>
<dbReference type="EMBL" id="CP009518">
    <property type="protein sequence ID" value="AKB85039.1"/>
    <property type="molecule type" value="Genomic_DNA"/>
</dbReference>
<dbReference type="InterPro" id="IPR054691">
    <property type="entry name" value="LeuA/HCS_post-cat"/>
</dbReference>
<dbReference type="PROSITE" id="PS00816">
    <property type="entry name" value="AIPM_HOMOCIT_SYNTH_2"/>
    <property type="match status" value="1"/>
</dbReference>
<keyword evidence="2 4" id="KW-0808">Transferase</keyword>
<dbReference type="InterPro" id="IPR000891">
    <property type="entry name" value="PYR_CT"/>
</dbReference>
<organism evidence="6 7">
    <name type="scientific">Methanococcoides methylutens MM1</name>
    <dbReference type="NCBI Taxonomy" id="1434104"/>
    <lineage>
        <taxon>Archaea</taxon>
        <taxon>Methanobacteriati</taxon>
        <taxon>Methanobacteriota</taxon>
        <taxon>Stenosarchaea group</taxon>
        <taxon>Methanomicrobia</taxon>
        <taxon>Methanosarcinales</taxon>
        <taxon>Methanosarcinaceae</taxon>
        <taxon>Methanococcoides</taxon>
    </lineage>
</organism>
<proteinExistence type="inferred from homology"/>
<evidence type="ECO:0000256" key="2">
    <source>
        <dbReference type="ARBA" id="ARBA00022679"/>
    </source>
</evidence>
<dbReference type="PANTHER" id="PTHR42880">
    <property type="entry name" value="HOMOCITRATE SYNTHASE"/>
    <property type="match status" value="1"/>
</dbReference>
<dbReference type="RefSeq" id="WP_048205182.1">
    <property type="nucleotide sequence ID" value="NZ_CP009518.1"/>
</dbReference>
<dbReference type="InterPro" id="IPR002034">
    <property type="entry name" value="AIPM/Hcit_synth_CS"/>
</dbReference>
<keyword evidence="7" id="KW-1185">Reference proteome</keyword>
<dbReference type="AlphaFoldDB" id="A0A0E3WZF8"/>
<dbReference type="Gene3D" id="1.10.238.260">
    <property type="match status" value="1"/>
</dbReference>
<dbReference type="FunFam" id="3.20.20.70:FF:000010">
    <property type="entry name" value="2-isopropylmalate synthase"/>
    <property type="match status" value="1"/>
</dbReference>
<dbReference type="Proteomes" id="UP000033048">
    <property type="component" value="Chromosome"/>
</dbReference>
<dbReference type="PROSITE" id="PS00815">
    <property type="entry name" value="AIPM_HOMOCIT_SYNTH_1"/>
    <property type="match status" value="1"/>
</dbReference>
<dbReference type="GO" id="GO:0004410">
    <property type="term" value="F:homocitrate synthase activity"/>
    <property type="evidence" value="ECO:0007669"/>
    <property type="project" value="UniProtKB-EC"/>
</dbReference>
<dbReference type="OrthoDB" id="6555at2157"/>
<evidence type="ECO:0000256" key="1">
    <source>
        <dbReference type="ARBA" id="ARBA00006154"/>
    </source>
</evidence>
<dbReference type="PROSITE" id="PS50991">
    <property type="entry name" value="PYR_CT"/>
    <property type="match status" value="1"/>
</dbReference>
<dbReference type="Pfam" id="PF22617">
    <property type="entry name" value="HCS_D2"/>
    <property type="match status" value="1"/>
</dbReference>
<dbReference type="GO" id="GO:0019752">
    <property type="term" value="P:carboxylic acid metabolic process"/>
    <property type="evidence" value="ECO:0007669"/>
    <property type="project" value="InterPro"/>
</dbReference>
<evidence type="ECO:0000313" key="6">
    <source>
        <dbReference type="EMBL" id="AKB85039.1"/>
    </source>
</evidence>
<dbReference type="KEGG" id="mmet:MCMEM_0986"/>
<comment type="catalytic activity">
    <reaction evidence="3">
        <text>acetyl-CoA + 2-oxoglutarate + H2O = (2R)-homocitrate + CoA + H(+)</text>
        <dbReference type="Rhea" id="RHEA:12929"/>
        <dbReference type="ChEBI" id="CHEBI:15377"/>
        <dbReference type="ChEBI" id="CHEBI:15378"/>
        <dbReference type="ChEBI" id="CHEBI:16810"/>
        <dbReference type="ChEBI" id="CHEBI:57287"/>
        <dbReference type="ChEBI" id="CHEBI:57288"/>
        <dbReference type="ChEBI" id="CHEBI:58884"/>
        <dbReference type="EC" id="2.3.3.14"/>
    </reaction>
    <physiologicalReaction direction="left-to-right" evidence="3">
        <dbReference type="Rhea" id="RHEA:12930"/>
    </physiologicalReaction>
</comment>
<gene>
    <name evidence="6" type="ORF">MCMEM_0986</name>
</gene>
<dbReference type="Pfam" id="PF00682">
    <property type="entry name" value="HMGL-like"/>
    <property type="match status" value="1"/>
</dbReference>
<dbReference type="GeneID" id="24893515"/>
<name>A0A0E3WZF8_METMT</name>